<proteinExistence type="predicted"/>
<dbReference type="EMBL" id="JAPEIS010000001">
    <property type="protein sequence ID" value="KAJ8070530.1"/>
    <property type="molecule type" value="Genomic_DNA"/>
</dbReference>
<sequence length="123" mass="13911">MLLLCSKSTRHALQKSLALAPPSFSSTIWMAGCSTVHHKLGDHQSVDLLLDVAGWQANRTRIGIIFHGHYPSSKVWLEVLRIIGRRLAGAHGWTGETFELGQCPYLHLQSYFFSEFYTVFFAF</sequence>
<comment type="caution">
    <text evidence="1">The sequence shown here is derived from an EMBL/GenBank/DDBJ whole genome shotgun (WGS) entry which is preliminary data.</text>
</comment>
<dbReference type="OrthoDB" id="2922289at2759"/>
<organism evidence="1 2">
    <name type="scientific">Sclerotinia nivalis</name>
    <dbReference type="NCBI Taxonomy" id="352851"/>
    <lineage>
        <taxon>Eukaryota</taxon>
        <taxon>Fungi</taxon>
        <taxon>Dikarya</taxon>
        <taxon>Ascomycota</taxon>
        <taxon>Pezizomycotina</taxon>
        <taxon>Leotiomycetes</taxon>
        <taxon>Helotiales</taxon>
        <taxon>Sclerotiniaceae</taxon>
        <taxon>Sclerotinia</taxon>
    </lineage>
</organism>
<keyword evidence="2" id="KW-1185">Reference proteome</keyword>
<name>A0A9X0DQ91_9HELO</name>
<accession>A0A9X0DQ91</accession>
<evidence type="ECO:0000313" key="2">
    <source>
        <dbReference type="Proteomes" id="UP001152300"/>
    </source>
</evidence>
<reference evidence="1" key="1">
    <citation type="submission" date="2022-11" db="EMBL/GenBank/DDBJ databases">
        <title>Genome Resource of Sclerotinia nivalis Strain SnTB1, a Plant Pathogen Isolated from American Ginseng.</title>
        <authorList>
            <person name="Fan S."/>
        </authorList>
    </citation>
    <scope>NUCLEOTIDE SEQUENCE</scope>
    <source>
        <strain evidence="1">SnTB1</strain>
    </source>
</reference>
<gene>
    <name evidence="1" type="ORF">OCU04_000904</name>
</gene>
<evidence type="ECO:0000313" key="1">
    <source>
        <dbReference type="EMBL" id="KAJ8070530.1"/>
    </source>
</evidence>
<dbReference type="Proteomes" id="UP001152300">
    <property type="component" value="Unassembled WGS sequence"/>
</dbReference>
<protein>
    <submittedName>
        <fullName evidence="1">Uncharacterized protein</fullName>
    </submittedName>
</protein>
<dbReference type="PROSITE" id="PS51257">
    <property type="entry name" value="PROKAR_LIPOPROTEIN"/>
    <property type="match status" value="1"/>
</dbReference>
<dbReference type="AlphaFoldDB" id="A0A9X0DQ91"/>